<proteinExistence type="predicted"/>
<evidence type="ECO:0000256" key="1">
    <source>
        <dbReference type="SAM" id="MobiDB-lite"/>
    </source>
</evidence>
<comment type="caution">
    <text evidence="2">The sequence shown here is derived from an EMBL/GenBank/DDBJ whole genome shotgun (WGS) entry which is preliminary data.</text>
</comment>
<feature type="region of interest" description="Disordered" evidence="1">
    <location>
        <begin position="394"/>
        <end position="420"/>
    </location>
</feature>
<dbReference type="InterPro" id="IPR014848">
    <property type="entry name" value="Rgp1"/>
</dbReference>
<feature type="compositionally biased region" description="Basic and acidic residues" evidence="1">
    <location>
        <begin position="506"/>
        <end position="523"/>
    </location>
</feature>
<feature type="region of interest" description="Disordered" evidence="1">
    <location>
        <begin position="445"/>
        <end position="495"/>
    </location>
</feature>
<protein>
    <submittedName>
        <fullName evidence="2">Rgp1-domain-containing protein</fullName>
    </submittedName>
</protein>
<feature type="region of interest" description="Disordered" evidence="1">
    <location>
        <begin position="506"/>
        <end position="525"/>
    </location>
</feature>
<dbReference type="Proteomes" id="UP001153365">
    <property type="component" value="Unassembled WGS sequence"/>
</dbReference>
<reference evidence="2" key="1">
    <citation type="submission" date="2022-06" db="EMBL/GenBank/DDBJ databases">
        <authorList>
            <consortium name="SYNGENTA / RWTH Aachen University"/>
        </authorList>
    </citation>
    <scope>NUCLEOTIDE SEQUENCE</scope>
</reference>
<evidence type="ECO:0000313" key="3">
    <source>
        <dbReference type="Proteomes" id="UP001153365"/>
    </source>
</evidence>
<dbReference type="AlphaFoldDB" id="A0AAV0B5L1"/>
<dbReference type="Pfam" id="PF08737">
    <property type="entry name" value="Rgp1"/>
    <property type="match status" value="1"/>
</dbReference>
<gene>
    <name evidence="2" type="ORF">PPACK8108_LOCUS13373</name>
</gene>
<keyword evidence="3" id="KW-1185">Reference proteome</keyword>
<sequence>MNQRNRSSVLPVETHGNNSYYSQRRRRFPIFKNPISLLDLNIQLQPDDLTSYSFSLDLPINLPPTFKGKSIRIGYEMIVGTNLISNINQPNQQHHHQEKNNRQSLSAGLLPFQFPTGIFGSNSQLGSTDQNSKNCQIFRVPIRVFNNVNFSEVKKSYDLMKPIISPRDVAKTIKLDSGPNGNVPPNLRPSLSTSPRLSSFEKSFSGCDRLKAYALGLMSGSGEVDFEVDEYLDGGGCKTAIEIVTRSSPKVTFEINRKGKSVGRLTLTKSSYRLGDMIEGCVEMNNQTEQNVGGKIIKINITLESKETVTNRSFSKSTNGVNSSISGFFSSSSCDDEKNEKRKIYSEQEELVIDKNRIGFSILIPNDESPEFEIDQIRFSWSLRLKLMIIPNDPEPTNDDDGSNNNNNNNISKGKRSSRLSDFKRLHHRVGSSTVLGQISKLTIGDGKRDSKRLPKVKHQRSISSIALNQRDPRGNAPRKGNFGDEHQKVSKRPKNPIQYQHLMIHQEENQKPYDSSRAKRDDGDGDEIYRSIPEFGYVPKLFEYLETSRVILVPIVNKIETLDVLELPVKVYPSNTLGKAKIFRFDI</sequence>
<accession>A0AAV0B5L1</accession>
<evidence type="ECO:0000313" key="2">
    <source>
        <dbReference type="EMBL" id="CAH7680686.1"/>
    </source>
</evidence>
<dbReference type="PANTHER" id="PTHR12507">
    <property type="entry name" value="REDUCED GROWTH PHENOTYPE 1 RGP1, YEAST -RELATED"/>
    <property type="match status" value="1"/>
</dbReference>
<organism evidence="2 3">
    <name type="scientific">Phakopsora pachyrhizi</name>
    <name type="common">Asian soybean rust disease fungus</name>
    <dbReference type="NCBI Taxonomy" id="170000"/>
    <lineage>
        <taxon>Eukaryota</taxon>
        <taxon>Fungi</taxon>
        <taxon>Dikarya</taxon>
        <taxon>Basidiomycota</taxon>
        <taxon>Pucciniomycotina</taxon>
        <taxon>Pucciniomycetes</taxon>
        <taxon>Pucciniales</taxon>
        <taxon>Phakopsoraceae</taxon>
        <taxon>Phakopsora</taxon>
    </lineage>
</organism>
<name>A0AAV0B5L1_PHAPC</name>
<dbReference type="EMBL" id="CALTRL010003315">
    <property type="protein sequence ID" value="CAH7680686.1"/>
    <property type="molecule type" value="Genomic_DNA"/>
</dbReference>